<dbReference type="Gene3D" id="3.40.50.2000">
    <property type="entry name" value="Glycogen Phosphorylase B"/>
    <property type="match status" value="2"/>
</dbReference>
<proteinExistence type="predicted"/>
<dbReference type="EMBL" id="PCSZ01000076">
    <property type="protein sequence ID" value="PIP60238.1"/>
    <property type="molecule type" value="Genomic_DNA"/>
</dbReference>
<accession>A0A2H0BTC9</accession>
<dbReference type="Pfam" id="PF00534">
    <property type="entry name" value="Glycos_transf_1"/>
    <property type="match status" value="1"/>
</dbReference>
<dbReference type="InterPro" id="IPR001296">
    <property type="entry name" value="Glyco_trans_1"/>
</dbReference>
<gene>
    <name evidence="2" type="ORF">COX00_04230</name>
</gene>
<evidence type="ECO:0000313" key="2">
    <source>
        <dbReference type="EMBL" id="PIP60238.1"/>
    </source>
</evidence>
<sequence>MRILANDVPTNIPGAEQAGGGGTGNLTALLGPHAALQGHVWIGVCYRGTRAKKPFFRKIYDKKRQIFVTYFFPSASATAIVKAPTQGDPREILRPEIEGMKRLMKRMKPDIVFLNGYSLQGWLMLAAAQELQLPLVMKHGGLWKIEIDLYRDLYSPAGRKLLCDMERDISRYADLEIFLNETSREQYKKIIAPLPIQPHAVIPQPLPPLHPRRHAKHKDERVQVGIVARWDRIKNHKAFYAVAKRAHELELPWDFHAVCAFPAHPKRRLGRIYKKYVTVHPPMKKPELFSFYDKMDIALLPSLYDVMPHVVIEAASRGIGTIIAENVGWRSVFEKTKNRIWIDSFTDPDETIRKMKRLKGKNLSPEFFQYAKKHMNKTKVLDRYLETFAQVIKAKKD</sequence>
<evidence type="ECO:0000313" key="3">
    <source>
        <dbReference type="Proteomes" id="UP000231581"/>
    </source>
</evidence>
<protein>
    <recommendedName>
        <fullName evidence="1">Glycosyl transferase family 1 domain-containing protein</fullName>
    </recommendedName>
</protein>
<feature type="domain" description="Glycosyl transferase family 1" evidence="1">
    <location>
        <begin position="273"/>
        <end position="364"/>
    </location>
</feature>
<dbReference type="GO" id="GO:0016757">
    <property type="term" value="F:glycosyltransferase activity"/>
    <property type="evidence" value="ECO:0007669"/>
    <property type="project" value="InterPro"/>
</dbReference>
<reference evidence="2 3" key="1">
    <citation type="submission" date="2017-09" db="EMBL/GenBank/DDBJ databases">
        <title>Depth-based differentiation of microbial function through sediment-hosted aquifers and enrichment of novel symbionts in the deep terrestrial subsurface.</title>
        <authorList>
            <person name="Probst A.J."/>
            <person name="Ladd B."/>
            <person name="Jarett J.K."/>
            <person name="Geller-Mcgrath D.E."/>
            <person name="Sieber C.M."/>
            <person name="Emerson J.B."/>
            <person name="Anantharaman K."/>
            <person name="Thomas B.C."/>
            <person name="Malmstrom R."/>
            <person name="Stieglmeier M."/>
            <person name="Klingl A."/>
            <person name="Woyke T."/>
            <person name="Ryan C.M."/>
            <person name="Banfield J.F."/>
        </authorList>
    </citation>
    <scope>NUCLEOTIDE SEQUENCE [LARGE SCALE GENOMIC DNA]</scope>
    <source>
        <strain evidence="2">CG22_combo_CG10-13_8_21_14_all_47_17</strain>
    </source>
</reference>
<dbReference type="AlphaFoldDB" id="A0A2H0BTC9"/>
<organism evidence="2 3">
    <name type="scientific">Candidatus Uhrbacteria bacterium CG22_combo_CG10-13_8_21_14_all_47_17</name>
    <dbReference type="NCBI Taxonomy" id="1975041"/>
    <lineage>
        <taxon>Bacteria</taxon>
        <taxon>Candidatus Uhriibacteriota</taxon>
    </lineage>
</organism>
<evidence type="ECO:0000259" key="1">
    <source>
        <dbReference type="Pfam" id="PF00534"/>
    </source>
</evidence>
<name>A0A2H0BTC9_9BACT</name>
<comment type="caution">
    <text evidence="2">The sequence shown here is derived from an EMBL/GenBank/DDBJ whole genome shotgun (WGS) entry which is preliminary data.</text>
</comment>
<dbReference type="PANTHER" id="PTHR45947">
    <property type="entry name" value="SULFOQUINOVOSYL TRANSFERASE SQD2"/>
    <property type="match status" value="1"/>
</dbReference>
<dbReference type="SUPFAM" id="SSF53756">
    <property type="entry name" value="UDP-Glycosyltransferase/glycogen phosphorylase"/>
    <property type="match status" value="1"/>
</dbReference>
<dbReference type="Proteomes" id="UP000231581">
    <property type="component" value="Unassembled WGS sequence"/>
</dbReference>
<dbReference type="PANTHER" id="PTHR45947:SF3">
    <property type="entry name" value="SULFOQUINOVOSYL TRANSFERASE SQD2"/>
    <property type="match status" value="1"/>
</dbReference>
<dbReference type="InterPro" id="IPR050194">
    <property type="entry name" value="Glycosyltransferase_grp1"/>
</dbReference>